<dbReference type="Proteomes" id="UP000076552">
    <property type="component" value="Unassembled WGS sequence"/>
</dbReference>
<name>A0A166SID6_9PEZI</name>
<gene>
    <name evidence="2" type="ORF">CT0861_07581</name>
</gene>
<feature type="chain" id="PRO_5007879570" description="Cyanovirin-N domain-containing protein" evidence="1">
    <location>
        <begin position="18"/>
        <end position="190"/>
    </location>
</feature>
<evidence type="ECO:0008006" key="4">
    <source>
        <dbReference type="Google" id="ProtNLM"/>
    </source>
</evidence>
<organism evidence="2 3">
    <name type="scientific">Colletotrichum tofieldiae</name>
    <dbReference type="NCBI Taxonomy" id="708197"/>
    <lineage>
        <taxon>Eukaryota</taxon>
        <taxon>Fungi</taxon>
        <taxon>Dikarya</taxon>
        <taxon>Ascomycota</taxon>
        <taxon>Pezizomycotina</taxon>
        <taxon>Sordariomycetes</taxon>
        <taxon>Hypocreomycetidae</taxon>
        <taxon>Glomerellales</taxon>
        <taxon>Glomerellaceae</taxon>
        <taxon>Colletotrichum</taxon>
        <taxon>Colletotrichum spaethianum species complex</taxon>
    </lineage>
</organism>
<reference evidence="2 3" key="1">
    <citation type="submission" date="2015-06" db="EMBL/GenBank/DDBJ databases">
        <title>Survival trade-offs in plant roots during colonization by closely related pathogenic and mutualistic fungi.</title>
        <authorList>
            <person name="Hacquard S."/>
            <person name="Kracher B."/>
            <person name="Hiruma K."/>
            <person name="Weinman A."/>
            <person name="Muench P."/>
            <person name="Garrido Oter R."/>
            <person name="Ver Loren van Themaat E."/>
            <person name="Dallerey J.-F."/>
            <person name="Damm U."/>
            <person name="Henrissat B."/>
            <person name="Lespinet O."/>
            <person name="Thon M."/>
            <person name="Kemen E."/>
            <person name="McHardy A.C."/>
            <person name="Schulze-Lefert P."/>
            <person name="O'Connell R.J."/>
        </authorList>
    </citation>
    <scope>NUCLEOTIDE SEQUENCE [LARGE SCALE GENOMIC DNA]</scope>
    <source>
        <strain evidence="2 3">0861</strain>
    </source>
</reference>
<evidence type="ECO:0000313" key="2">
    <source>
        <dbReference type="EMBL" id="KZL70775.1"/>
    </source>
</evidence>
<keyword evidence="3" id="KW-1185">Reference proteome</keyword>
<dbReference type="Gene3D" id="2.30.60.10">
    <property type="entry name" value="Cyanovirin-N"/>
    <property type="match status" value="1"/>
</dbReference>
<keyword evidence="1" id="KW-0732">Signal</keyword>
<dbReference type="EMBL" id="LFIV01000084">
    <property type="protein sequence ID" value="KZL70775.1"/>
    <property type="molecule type" value="Genomic_DNA"/>
</dbReference>
<evidence type="ECO:0000256" key="1">
    <source>
        <dbReference type="SAM" id="SignalP"/>
    </source>
</evidence>
<dbReference type="AlphaFoldDB" id="A0A166SID6"/>
<comment type="caution">
    <text evidence="2">The sequence shown here is derived from an EMBL/GenBank/DDBJ whole genome shotgun (WGS) entry which is preliminary data.</text>
</comment>
<dbReference type="InterPro" id="IPR036673">
    <property type="entry name" value="Cyanovirin-N_sf"/>
</dbReference>
<evidence type="ECO:0000313" key="3">
    <source>
        <dbReference type="Proteomes" id="UP000076552"/>
    </source>
</evidence>
<feature type="signal peptide" evidence="1">
    <location>
        <begin position="1"/>
        <end position="17"/>
    </location>
</feature>
<sequence>MYFAPLIVVAISAVALAGGPHSAPPEAPIPPSEDPALCLKRLETYPNRSPKRFDILGDRCLQARTYKGKFGPYNGDFFFETCCKDQNNKFAEPTYVNVDECFIFDPIKGSLGWNNLNSQRIRDHCTQCEVEQVDKPEAGQSAGPYLSCTCQKNDKKTVTTKIFLGADATASKDPKDSFWVNERGRLVCKK</sequence>
<dbReference type="SUPFAM" id="SSF51322">
    <property type="entry name" value="Cyanovirin-N"/>
    <property type="match status" value="1"/>
</dbReference>
<accession>A0A166SID6</accession>
<proteinExistence type="predicted"/>
<protein>
    <recommendedName>
        <fullName evidence="4">Cyanovirin-N domain-containing protein</fullName>
    </recommendedName>
</protein>